<dbReference type="Proteomes" id="UP000759273">
    <property type="component" value="Unassembled WGS sequence"/>
</dbReference>
<name>A0A943HLV3_9FIRM</name>
<accession>A0A943HLV3</accession>
<reference evidence="1" key="1">
    <citation type="submission" date="2021-02" db="EMBL/GenBank/DDBJ databases">
        <title>Infant gut strain persistence is associated with maternal origin, phylogeny, and functional potential including surface adhesion and iron acquisition.</title>
        <authorList>
            <person name="Lou Y.C."/>
        </authorList>
    </citation>
    <scope>NUCLEOTIDE SEQUENCE</scope>
    <source>
        <strain evidence="1">L3_101_000M1_dasL3_101_000M1_concoct_87</strain>
    </source>
</reference>
<evidence type="ECO:0000313" key="1">
    <source>
        <dbReference type="EMBL" id="MBS5333560.1"/>
    </source>
</evidence>
<evidence type="ECO:0000313" key="2">
    <source>
        <dbReference type="Proteomes" id="UP000759273"/>
    </source>
</evidence>
<gene>
    <name evidence="1" type="ORF">KHY36_13665</name>
</gene>
<proteinExistence type="predicted"/>
<organism evidence="1 2">
    <name type="scientific">Subdoligranulum variabile</name>
    <dbReference type="NCBI Taxonomy" id="214851"/>
    <lineage>
        <taxon>Bacteria</taxon>
        <taxon>Bacillati</taxon>
        <taxon>Bacillota</taxon>
        <taxon>Clostridia</taxon>
        <taxon>Eubacteriales</taxon>
        <taxon>Oscillospiraceae</taxon>
        <taxon>Subdoligranulum</taxon>
    </lineage>
</organism>
<protein>
    <submittedName>
        <fullName evidence="1">Uncharacterized protein</fullName>
    </submittedName>
</protein>
<sequence length="45" mass="5331">MKTALLILLFLAAGLFLVFIGVRCDAFWRGARRAQFERQEGFRRW</sequence>
<dbReference type="EMBL" id="JAGZGG010000046">
    <property type="protein sequence ID" value="MBS5333560.1"/>
    <property type="molecule type" value="Genomic_DNA"/>
</dbReference>
<dbReference type="AlphaFoldDB" id="A0A943HLV3"/>
<comment type="caution">
    <text evidence="1">The sequence shown here is derived from an EMBL/GenBank/DDBJ whole genome shotgun (WGS) entry which is preliminary data.</text>
</comment>